<dbReference type="PANTHER" id="PTHR43362:SF1">
    <property type="entry name" value="MANNITOL DEHYDROGENASE 2-RELATED"/>
    <property type="match status" value="1"/>
</dbReference>
<proteinExistence type="predicted"/>
<dbReference type="Pfam" id="PF08125">
    <property type="entry name" value="Mannitol_dh_C"/>
    <property type="match status" value="1"/>
</dbReference>
<accession>A0ABM9Z9Z5</accession>
<name>A0ABM9Z9Z5_9HYPH</name>
<dbReference type="InterPro" id="IPR023027">
    <property type="entry name" value="Mannitol_DH_CS"/>
</dbReference>
<keyword evidence="2" id="KW-0520">NAD</keyword>
<feature type="domain" description="Mannitol dehydrogenase C-terminal" evidence="4">
    <location>
        <begin position="294"/>
        <end position="484"/>
    </location>
</feature>
<organism evidence="5 6">
    <name type="scientific">Brucella ceti M644/93/1</name>
    <dbReference type="NCBI Taxonomy" id="520459"/>
    <lineage>
        <taxon>Bacteria</taxon>
        <taxon>Pseudomonadati</taxon>
        <taxon>Pseudomonadota</taxon>
        <taxon>Alphaproteobacteria</taxon>
        <taxon>Hyphomicrobiales</taxon>
        <taxon>Brucellaceae</taxon>
        <taxon>Brucella/Ochrobactrum group</taxon>
        <taxon>Brucella</taxon>
    </lineage>
</organism>
<dbReference type="Pfam" id="PF01232">
    <property type="entry name" value="Mannitol_dh"/>
    <property type="match status" value="1"/>
</dbReference>
<sequence length="503" mass="55327">MRTSEPRLSNRTMSGLPSSVKVPAYDRSRITTGIAHLGIGAFHRAHQAAYTDAVLTSGSNEWGIVGVSLRRPDTRDALQIQDELYTLAIRDGDSEKLQVIGSIQNILVAPEDPQAVLDIMSHPDTRIVSLTITEKGYCRDAAVSGLDRSHPDIIYDLAHPARDTPRATPRSALGFITEALRRRRAQGTAPFTVLSCDNLPANGETCKNVIVQFAGCTDTDLAHYIEETVAFPSTMVDRIVPATTDEDRISISRTLKVLDQWPITTEPFSQWVIEDRFPTGRPAWEIAGATFVQDVAAFELMKLRLLNGSHSTLAYLGFLAGHRTVSQTTAAPGFKQLIKALMEIEIAPTLPKLEGFDLSSYQAALIHRFENHALHHLTSQIAMDGSQKLPQRLLNTIQERLDGGGSIDRLALGVAAWMRYVTGKDEAGTPIDVRDPLSGQLLDQTQGKFAPDEIMDALLSFRQIFTARLAANELFREKLRLALGSLYAVGSAETVRRYAEIAM</sequence>
<evidence type="ECO:0000313" key="6">
    <source>
        <dbReference type="Proteomes" id="UP000003990"/>
    </source>
</evidence>
<protein>
    <submittedName>
        <fullName evidence="5">Mannitol dehydrogenase domain-containing protein</fullName>
    </submittedName>
</protein>
<gene>
    <name evidence="5" type="ORF">BAIG_00854</name>
</gene>
<dbReference type="InterPro" id="IPR013118">
    <property type="entry name" value="Mannitol_DH_C"/>
</dbReference>
<dbReference type="InterPro" id="IPR050988">
    <property type="entry name" value="Mannitol_DH/Oxidoreductase"/>
</dbReference>
<dbReference type="InterPro" id="IPR008927">
    <property type="entry name" value="6-PGluconate_DH-like_C_sf"/>
</dbReference>
<reference evidence="5 6" key="1">
    <citation type="submission" date="2008-12" db="EMBL/GenBank/DDBJ databases">
        <title>The Genome Sequence of Brucella ceti M644/93/1.</title>
        <authorList>
            <consortium name="The Broad Institute Genome Sequencing Platform"/>
            <person name="Ward D."/>
            <person name="Young S.K."/>
            <person name="Kodira C.D."/>
            <person name="Zeng Q."/>
            <person name="Koehrsen M."/>
            <person name="Alvarado L."/>
            <person name="Berlin A."/>
            <person name="Borenstein D."/>
            <person name="Chen Z."/>
            <person name="Engels R."/>
            <person name="Freedman E."/>
            <person name="Gellesch M."/>
            <person name="Goldberg J."/>
            <person name="Griggs A."/>
            <person name="Gujja S."/>
            <person name="Heiman D."/>
            <person name="Hepburn T."/>
            <person name="Howarth C."/>
            <person name="Jen D."/>
            <person name="Larson L."/>
            <person name="Lewis B."/>
            <person name="Mehta T."/>
            <person name="Park D."/>
            <person name="Pearson M."/>
            <person name="Roberts A."/>
            <person name="Saif S."/>
            <person name="Shea T."/>
            <person name="Shenoy N."/>
            <person name="Sisk P."/>
            <person name="Stolte C."/>
            <person name="Sykes S."/>
            <person name="Walk T."/>
            <person name="White J."/>
            <person name="Yandava C."/>
            <person name="Whatmore A.M."/>
            <person name="Perrett L.L."/>
            <person name="O'Callaghan D."/>
            <person name="Nusbaum C."/>
            <person name="Galagan J."/>
            <person name="Birren B."/>
        </authorList>
    </citation>
    <scope>NUCLEOTIDE SEQUENCE [LARGE SCALE GENOMIC DNA]</scope>
    <source>
        <strain evidence="5 6">M644/93/1</strain>
    </source>
</reference>
<dbReference type="InterPro" id="IPR013328">
    <property type="entry name" value="6PGD_dom2"/>
</dbReference>
<dbReference type="SUPFAM" id="SSF48179">
    <property type="entry name" value="6-phosphogluconate dehydrogenase C-terminal domain-like"/>
    <property type="match status" value="1"/>
</dbReference>
<dbReference type="Proteomes" id="UP000003990">
    <property type="component" value="Unassembled WGS sequence"/>
</dbReference>
<dbReference type="PROSITE" id="PS00974">
    <property type="entry name" value="MANNITOL_DHGENASE"/>
    <property type="match status" value="1"/>
</dbReference>
<evidence type="ECO:0000259" key="4">
    <source>
        <dbReference type="Pfam" id="PF08125"/>
    </source>
</evidence>
<dbReference type="Gene3D" id="3.40.50.720">
    <property type="entry name" value="NAD(P)-binding Rossmann-like Domain"/>
    <property type="match status" value="1"/>
</dbReference>
<dbReference type="PRINTS" id="PR00084">
    <property type="entry name" value="MTLDHDRGNASE"/>
</dbReference>
<evidence type="ECO:0000256" key="2">
    <source>
        <dbReference type="ARBA" id="ARBA00023027"/>
    </source>
</evidence>
<dbReference type="EMBL" id="DS999669">
    <property type="protein sequence ID" value="EEX96466.1"/>
    <property type="molecule type" value="Genomic_DNA"/>
</dbReference>
<dbReference type="Gene3D" id="1.10.1040.10">
    <property type="entry name" value="N-(1-d-carboxylethyl)-l-norvaline Dehydrogenase, domain 2"/>
    <property type="match status" value="1"/>
</dbReference>
<dbReference type="InterPro" id="IPR036291">
    <property type="entry name" value="NAD(P)-bd_dom_sf"/>
</dbReference>
<keyword evidence="1" id="KW-0560">Oxidoreductase</keyword>
<dbReference type="InterPro" id="IPR000669">
    <property type="entry name" value="Mannitol_DH"/>
</dbReference>
<evidence type="ECO:0000256" key="1">
    <source>
        <dbReference type="ARBA" id="ARBA00023002"/>
    </source>
</evidence>
<dbReference type="SUPFAM" id="SSF51735">
    <property type="entry name" value="NAD(P)-binding Rossmann-fold domains"/>
    <property type="match status" value="1"/>
</dbReference>
<evidence type="ECO:0000259" key="3">
    <source>
        <dbReference type="Pfam" id="PF01232"/>
    </source>
</evidence>
<evidence type="ECO:0000313" key="5">
    <source>
        <dbReference type="EMBL" id="EEX96466.1"/>
    </source>
</evidence>
<keyword evidence="6" id="KW-1185">Reference proteome</keyword>
<dbReference type="InterPro" id="IPR013131">
    <property type="entry name" value="Mannitol_DH_N"/>
</dbReference>
<feature type="domain" description="Mannitol dehydrogenase N-terminal" evidence="3">
    <location>
        <begin position="33"/>
        <end position="285"/>
    </location>
</feature>
<dbReference type="PANTHER" id="PTHR43362">
    <property type="entry name" value="MANNITOL DEHYDROGENASE DSF1-RELATED"/>
    <property type="match status" value="1"/>
</dbReference>